<dbReference type="NCBIfam" id="TIGR03953">
    <property type="entry name" value="rplD_bact"/>
    <property type="match status" value="1"/>
</dbReference>
<dbReference type="Proteomes" id="UP000076532">
    <property type="component" value="Unassembled WGS sequence"/>
</dbReference>
<dbReference type="InterPro" id="IPR002136">
    <property type="entry name" value="Ribosomal_uL4"/>
</dbReference>
<dbReference type="SUPFAM" id="SSF52166">
    <property type="entry name" value="Ribosomal protein L4"/>
    <property type="match status" value="1"/>
</dbReference>
<dbReference type="GO" id="GO:0005840">
    <property type="term" value="C:ribosome"/>
    <property type="evidence" value="ECO:0007669"/>
    <property type="project" value="UniProtKB-KW"/>
</dbReference>
<accession>A0A166FGK3</accession>
<dbReference type="PANTHER" id="PTHR10746:SF6">
    <property type="entry name" value="LARGE RIBOSOMAL SUBUNIT PROTEIN UL4M"/>
    <property type="match status" value="1"/>
</dbReference>
<keyword evidence="2 6" id="KW-0689">Ribosomal protein</keyword>
<name>A0A166FGK3_9AGAM</name>
<dbReference type="OrthoDB" id="275876at2759"/>
<gene>
    <name evidence="6" type="ORF">FIBSPDRAFT_51428</name>
</gene>
<keyword evidence="3" id="KW-0687">Ribonucleoprotein</keyword>
<dbReference type="AlphaFoldDB" id="A0A166FGK3"/>
<evidence type="ECO:0000313" key="6">
    <source>
        <dbReference type="EMBL" id="KZP16783.1"/>
    </source>
</evidence>
<dbReference type="Pfam" id="PF00573">
    <property type="entry name" value="Ribosomal_L4"/>
    <property type="match status" value="1"/>
</dbReference>
<feature type="region of interest" description="Disordered" evidence="5">
    <location>
        <begin position="85"/>
        <end position="116"/>
    </location>
</feature>
<sequence length="259" mass="28425">MADGRKLVGMCSKERRILADSEHITAQSIIKPVYLTLSQLTYPQEGDPAVGARVVELDPTVFNHPIRRDIIHLCVVQYRDSLRQGSANTKTRSEVRGSGRKIRPQKGSGKARLGDGQSPMLRGGGIAFGPKPRDFSTKLPKKVIEMGIRVALSAKLKERRLGVVESLDWPGMKTQHLARRITSLGWHKTLFVTGHPEIPAGLLRSGSNIPNVDFMTVDELNVYDIVYWPRIVLDAAAVDLLGARLSKLTPGVPAGLTPL</sequence>
<dbReference type="InterPro" id="IPR013005">
    <property type="entry name" value="Ribosomal_uL4-like"/>
</dbReference>
<dbReference type="InterPro" id="IPR023574">
    <property type="entry name" value="Ribosomal_uL4_dom_sf"/>
</dbReference>
<dbReference type="EMBL" id="KV417589">
    <property type="protein sequence ID" value="KZP16783.1"/>
    <property type="molecule type" value="Genomic_DNA"/>
</dbReference>
<dbReference type="GO" id="GO:0003735">
    <property type="term" value="F:structural constituent of ribosome"/>
    <property type="evidence" value="ECO:0007669"/>
    <property type="project" value="InterPro"/>
</dbReference>
<proteinExistence type="inferred from homology"/>
<organism evidence="6 7">
    <name type="scientific">Athelia psychrophila</name>
    <dbReference type="NCBI Taxonomy" id="1759441"/>
    <lineage>
        <taxon>Eukaryota</taxon>
        <taxon>Fungi</taxon>
        <taxon>Dikarya</taxon>
        <taxon>Basidiomycota</taxon>
        <taxon>Agaricomycotina</taxon>
        <taxon>Agaricomycetes</taxon>
        <taxon>Agaricomycetidae</taxon>
        <taxon>Atheliales</taxon>
        <taxon>Atheliaceae</taxon>
        <taxon>Athelia</taxon>
    </lineage>
</organism>
<dbReference type="STRING" id="436010.A0A166FGK3"/>
<reference evidence="6 7" key="1">
    <citation type="journal article" date="2016" name="Mol. Biol. Evol.">
        <title>Comparative Genomics of Early-Diverging Mushroom-Forming Fungi Provides Insights into the Origins of Lignocellulose Decay Capabilities.</title>
        <authorList>
            <person name="Nagy L.G."/>
            <person name="Riley R."/>
            <person name="Tritt A."/>
            <person name="Adam C."/>
            <person name="Daum C."/>
            <person name="Floudas D."/>
            <person name="Sun H."/>
            <person name="Yadav J.S."/>
            <person name="Pangilinan J."/>
            <person name="Larsson K.H."/>
            <person name="Matsuura K."/>
            <person name="Barry K."/>
            <person name="Labutti K."/>
            <person name="Kuo R."/>
            <person name="Ohm R.A."/>
            <person name="Bhattacharya S.S."/>
            <person name="Shirouzu T."/>
            <person name="Yoshinaga Y."/>
            <person name="Martin F.M."/>
            <person name="Grigoriev I.V."/>
            <person name="Hibbett D.S."/>
        </authorList>
    </citation>
    <scope>NUCLEOTIDE SEQUENCE [LARGE SCALE GENOMIC DNA]</scope>
    <source>
        <strain evidence="6 7">CBS 109695</strain>
    </source>
</reference>
<evidence type="ECO:0000256" key="5">
    <source>
        <dbReference type="SAM" id="MobiDB-lite"/>
    </source>
</evidence>
<dbReference type="GO" id="GO:1990904">
    <property type="term" value="C:ribonucleoprotein complex"/>
    <property type="evidence" value="ECO:0007669"/>
    <property type="project" value="UniProtKB-KW"/>
</dbReference>
<evidence type="ECO:0000256" key="2">
    <source>
        <dbReference type="ARBA" id="ARBA00022980"/>
    </source>
</evidence>
<protein>
    <recommendedName>
        <fullName evidence="4">Large ribosomal subunit protein uL4m</fullName>
    </recommendedName>
</protein>
<dbReference type="Gene3D" id="3.40.1370.10">
    <property type="match status" value="1"/>
</dbReference>
<dbReference type="PANTHER" id="PTHR10746">
    <property type="entry name" value="50S RIBOSOMAL PROTEIN L4"/>
    <property type="match status" value="1"/>
</dbReference>
<evidence type="ECO:0000256" key="4">
    <source>
        <dbReference type="ARBA" id="ARBA00040565"/>
    </source>
</evidence>
<evidence type="ECO:0000256" key="3">
    <source>
        <dbReference type="ARBA" id="ARBA00023274"/>
    </source>
</evidence>
<dbReference type="GO" id="GO:0006412">
    <property type="term" value="P:translation"/>
    <property type="evidence" value="ECO:0007669"/>
    <property type="project" value="InterPro"/>
</dbReference>
<comment type="similarity">
    <text evidence="1">Belongs to the universal ribosomal protein uL4 family.</text>
</comment>
<dbReference type="HAMAP" id="MF_01328_B">
    <property type="entry name" value="Ribosomal_uL4_B"/>
    <property type="match status" value="1"/>
</dbReference>
<evidence type="ECO:0000256" key="1">
    <source>
        <dbReference type="ARBA" id="ARBA00010528"/>
    </source>
</evidence>
<keyword evidence="7" id="KW-1185">Reference proteome</keyword>
<evidence type="ECO:0000313" key="7">
    <source>
        <dbReference type="Proteomes" id="UP000076532"/>
    </source>
</evidence>